<dbReference type="EMBL" id="JADGJH010000017">
    <property type="protein sequence ID" value="KAJ3142483.1"/>
    <property type="molecule type" value="Genomic_DNA"/>
</dbReference>
<dbReference type="SUPFAM" id="SSF75632">
    <property type="entry name" value="Cullin homology domain"/>
    <property type="match status" value="1"/>
</dbReference>
<name>A0AAD5TBJ9_9FUNG</name>
<organism evidence="2 3">
    <name type="scientific">Physocladia obscura</name>
    <dbReference type="NCBI Taxonomy" id="109957"/>
    <lineage>
        <taxon>Eukaryota</taxon>
        <taxon>Fungi</taxon>
        <taxon>Fungi incertae sedis</taxon>
        <taxon>Chytridiomycota</taxon>
        <taxon>Chytridiomycota incertae sedis</taxon>
        <taxon>Chytridiomycetes</taxon>
        <taxon>Chytridiales</taxon>
        <taxon>Chytriomycetaceae</taxon>
        <taxon>Physocladia</taxon>
    </lineage>
</organism>
<accession>A0AAD5TBJ9</accession>
<gene>
    <name evidence="2" type="primary">CUL4</name>
    <name evidence="2" type="ORF">HK100_002926</name>
</gene>
<dbReference type="AlphaFoldDB" id="A0AAD5TBJ9"/>
<evidence type="ECO:0000313" key="3">
    <source>
        <dbReference type="Proteomes" id="UP001211907"/>
    </source>
</evidence>
<evidence type="ECO:0000259" key="1">
    <source>
        <dbReference type="Pfam" id="PF26557"/>
    </source>
</evidence>
<dbReference type="PANTHER" id="PTHR11932">
    <property type="entry name" value="CULLIN"/>
    <property type="match status" value="1"/>
</dbReference>
<dbReference type="InterPro" id="IPR059120">
    <property type="entry name" value="Cullin-like_AB"/>
</dbReference>
<comment type="caution">
    <text evidence="2">The sequence shown here is derived from an EMBL/GenBank/DDBJ whole genome shotgun (WGS) entry which is preliminary data.</text>
</comment>
<feature type="non-terminal residue" evidence="2">
    <location>
        <position position="82"/>
    </location>
</feature>
<keyword evidence="3" id="KW-1185">Reference proteome</keyword>
<protein>
    <submittedName>
        <fullName evidence="2">Cullin-4</fullName>
    </submittedName>
</protein>
<dbReference type="Pfam" id="PF26557">
    <property type="entry name" value="Cullin_AB"/>
    <property type="match status" value="1"/>
</dbReference>
<proteinExistence type="predicted"/>
<feature type="domain" description="Cullin-like alpha+beta" evidence="1">
    <location>
        <begin position="2"/>
        <end position="42"/>
    </location>
</feature>
<dbReference type="Gene3D" id="3.30.230.130">
    <property type="entry name" value="Cullin, Chain C, Domain 2"/>
    <property type="match status" value="1"/>
</dbReference>
<dbReference type="GO" id="GO:0006511">
    <property type="term" value="P:ubiquitin-dependent protein catabolic process"/>
    <property type="evidence" value="ECO:0007669"/>
    <property type="project" value="InterPro"/>
</dbReference>
<reference evidence="2" key="1">
    <citation type="submission" date="2020-05" db="EMBL/GenBank/DDBJ databases">
        <title>Phylogenomic resolution of chytrid fungi.</title>
        <authorList>
            <person name="Stajich J.E."/>
            <person name="Amses K."/>
            <person name="Simmons R."/>
            <person name="Seto K."/>
            <person name="Myers J."/>
            <person name="Bonds A."/>
            <person name="Quandt C.A."/>
            <person name="Barry K."/>
            <person name="Liu P."/>
            <person name="Grigoriev I."/>
            <person name="Longcore J.E."/>
            <person name="James T.Y."/>
        </authorList>
    </citation>
    <scope>NUCLEOTIDE SEQUENCE</scope>
    <source>
        <strain evidence="2">JEL0513</strain>
    </source>
</reference>
<evidence type="ECO:0000313" key="2">
    <source>
        <dbReference type="EMBL" id="KAJ3142483.1"/>
    </source>
</evidence>
<dbReference type="GO" id="GO:0031625">
    <property type="term" value="F:ubiquitin protein ligase binding"/>
    <property type="evidence" value="ECO:0007669"/>
    <property type="project" value="InterPro"/>
</dbReference>
<dbReference type="InterPro" id="IPR045093">
    <property type="entry name" value="Cullin"/>
</dbReference>
<dbReference type="InterPro" id="IPR036317">
    <property type="entry name" value="Cullin_homology_sf"/>
</dbReference>
<sequence length="82" mass="9511">MESKELDRTLQSLACGKIRVLNKNPKGRDVNPTDSFDFNESFENPLYRIKINSIQLKETVEENKDTTEKVFSDRQYQVDAAI</sequence>
<dbReference type="Proteomes" id="UP001211907">
    <property type="component" value="Unassembled WGS sequence"/>
</dbReference>